<feature type="domain" description="PDZ" evidence="4">
    <location>
        <begin position="244"/>
        <end position="358"/>
    </location>
</feature>
<proteinExistence type="inferred from homology"/>
<dbReference type="InterPro" id="IPR001940">
    <property type="entry name" value="Peptidase_S1C"/>
</dbReference>
<dbReference type="PRINTS" id="PR00834">
    <property type="entry name" value="PROTEASES2C"/>
</dbReference>
<evidence type="ECO:0000259" key="4">
    <source>
        <dbReference type="PROSITE" id="PS50106"/>
    </source>
</evidence>
<protein>
    <recommendedName>
        <fullName evidence="4">PDZ domain-containing protein</fullName>
    </recommendedName>
</protein>
<dbReference type="Gene3D" id="2.30.42.10">
    <property type="match status" value="2"/>
</dbReference>
<accession>A0A0F9RU94</accession>
<evidence type="ECO:0000256" key="2">
    <source>
        <dbReference type="ARBA" id="ARBA00022670"/>
    </source>
</evidence>
<dbReference type="InterPro" id="IPR041489">
    <property type="entry name" value="PDZ_6"/>
</dbReference>
<evidence type="ECO:0000313" key="5">
    <source>
        <dbReference type="EMBL" id="KKN60045.1"/>
    </source>
</evidence>
<dbReference type="PROSITE" id="PS51257">
    <property type="entry name" value="PROKAR_LIPOPROTEIN"/>
    <property type="match status" value="1"/>
</dbReference>
<evidence type="ECO:0000256" key="3">
    <source>
        <dbReference type="ARBA" id="ARBA00022801"/>
    </source>
</evidence>
<dbReference type="AlphaFoldDB" id="A0A0F9RU94"/>
<dbReference type="SMART" id="SM00228">
    <property type="entry name" value="PDZ"/>
    <property type="match status" value="2"/>
</dbReference>
<dbReference type="Pfam" id="PF17820">
    <property type="entry name" value="PDZ_6"/>
    <property type="match status" value="1"/>
</dbReference>
<reference evidence="5" key="1">
    <citation type="journal article" date="2015" name="Nature">
        <title>Complex archaea that bridge the gap between prokaryotes and eukaryotes.</title>
        <authorList>
            <person name="Spang A."/>
            <person name="Saw J.H."/>
            <person name="Jorgensen S.L."/>
            <person name="Zaremba-Niedzwiedzka K."/>
            <person name="Martijn J."/>
            <person name="Lind A.E."/>
            <person name="van Eijk R."/>
            <person name="Schleper C."/>
            <person name="Guy L."/>
            <person name="Ettema T.J."/>
        </authorList>
    </citation>
    <scope>NUCLEOTIDE SEQUENCE</scope>
</reference>
<gene>
    <name evidence="5" type="ORF">LCGC14_0535840</name>
</gene>
<dbReference type="InterPro" id="IPR001478">
    <property type="entry name" value="PDZ"/>
</dbReference>
<dbReference type="SUPFAM" id="SSF50156">
    <property type="entry name" value="PDZ domain-like"/>
    <property type="match status" value="2"/>
</dbReference>
<comment type="similarity">
    <text evidence="1">Belongs to the peptidase S1C family.</text>
</comment>
<evidence type="ECO:0000256" key="1">
    <source>
        <dbReference type="ARBA" id="ARBA00010541"/>
    </source>
</evidence>
<dbReference type="PANTHER" id="PTHR22939">
    <property type="entry name" value="SERINE PROTEASE FAMILY S1C HTRA-RELATED"/>
    <property type="match status" value="1"/>
</dbReference>
<dbReference type="SUPFAM" id="SSF50494">
    <property type="entry name" value="Trypsin-like serine proteases"/>
    <property type="match status" value="1"/>
</dbReference>
<dbReference type="GO" id="GO:0006508">
    <property type="term" value="P:proteolysis"/>
    <property type="evidence" value="ECO:0007669"/>
    <property type="project" value="UniProtKB-KW"/>
</dbReference>
<dbReference type="InterPro" id="IPR009003">
    <property type="entry name" value="Peptidase_S1_PA"/>
</dbReference>
<dbReference type="Gene3D" id="2.40.10.120">
    <property type="match status" value="1"/>
</dbReference>
<dbReference type="InterPro" id="IPR036034">
    <property type="entry name" value="PDZ_sf"/>
</dbReference>
<organism evidence="5">
    <name type="scientific">marine sediment metagenome</name>
    <dbReference type="NCBI Taxonomy" id="412755"/>
    <lineage>
        <taxon>unclassified sequences</taxon>
        <taxon>metagenomes</taxon>
        <taxon>ecological metagenomes</taxon>
    </lineage>
</organism>
<sequence>MKWTCAILCATMLTGIGCGPPAESADALTGEAARAEQLMAAAGAANALDFRKVVQEAKSKVFPAVVFIKVLQESFESGKKVTREMFGSGVLISASGEAVTNWHVVDKAAEIRCLLYDGRHMDAKVIGKDKDTDLALIQLDVPEGAADLPHAEMGDSEALKEGDFVMAMGAPWGLSRSVSIGIISCTKRYLLNNSEYSLWLQTDAAISPGNSGGPLVNTDGKVIGINTRGIMRGGDTGFAVPSGTVRLITDRLREYGDVNWSWTGLRLQPLKDFNKDIYFDGDEGVIVSGTDPESPARRAGLRSRDRIMAINGQPVTAMFEEDLPEVRQMLGLLAKMEEATLTLRRDGEVLTLAMSPREKGKVEGEELDCPRWNMTVKQINQFDNKDLYFHRKEGVFIYGTKHPGNASKSGLEEQDIILKIDGKPLKTLEDVEKVYDAAIDNIDRKHRILFIVLRNGLMRQIVLDFSRDYERE</sequence>
<name>A0A0F9RU94_9ZZZZ</name>
<dbReference type="GO" id="GO:0004252">
    <property type="term" value="F:serine-type endopeptidase activity"/>
    <property type="evidence" value="ECO:0007669"/>
    <property type="project" value="InterPro"/>
</dbReference>
<dbReference type="Pfam" id="PF13365">
    <property type="entry name" value="Trypsin_2"/>
    <property type="match status" value="1"/>
</dbReference>
<comment type="caution">
    <text evidence="5">The sequence shown here is derived from an EMBL/GenBank/DDBJ whole genome shotgun (WGS) entry which is preliminary data.</text>
</comment>
<keyword evidence="3" id="KW-0378">Hydrolase</keyword>
<dbReference type="EMBL" id="LAZR01000706">
    <property type="protein sequence ID" value="KKN60045.1"/>
    <property type="molecule type" value="Genomic_DNA"/>
</dbReference>
<keyword evidence="2" id="KW-0645">Protease</keyword>
<dbReference type="PROSITE" id="PS50106">
    <property type="entry name" value="PDZ"/>
    <property type="match status" value="1"/>
</dbReference>
<dbReference type="PANTHER" id="PTHR22939:SF129">
    <property type="entry name" value="SERINE PROTEASE HTRA2, MITOCHONDRIAL"/>
    <property type="match status" value="1"/>
</dbReference>